<dbReference type="AlphaFoldDB" id="A0A9W7BFU0"/>
<evidence type="ECO:0000313" key="2">
    <source>
        <dbReference type="Proteomes" id="UP001162640"/>
    </source>
</evidence>
<evidence type="ECO:0000313" key="1">
    <source>
        <dbReference type="EMBL" id="GMH90311.1"/>
    </source>
</evidence>
<organism evidence="1 2">
    <name type="scientific">Triparma laevis f. inornata</name>
    <dbReference type="NCBI Taxonomy" id="1714386"/>
    <lineage>
        <taxon>Eukaryota</taxon>
        <taxon>Sar</taxon>
        <taxon>Stramenopiles</taxon>
        <taxon>Ochrophyta</taxon>
        <taxon>Bolidophyceae</taxon>
        <taxon>Parmales</taxon>
        <taxon>Triparmaceae</taxon>
        <taxon>Triparma</taxon>
    </lineage>
</organism>
<dbReference type="EMBL" id="BLQM01000446">
    <property type="protein sequence ID" value="GMH90311.1"/>
    <property type="molecule type" value="Genomic_DNA"/>
</dbReference>
<gene>
    <name evidence="1" type="ORF">TL16_g11729</name>
</gene>
<reference evidence="2" key="1">
    <citation type="journal article" date="2023" name="Commun. Biol.">
        <title>Genome analysis of Parmales, the sister group of diatoms, reveals the evolutionary specialization of diatoms from phago-mixotrophs to photoautotrophs.</title>
        <authorList>
            <person name="Ban H."/>
            <person name="Sato S."/>
            <person name="Yoshikawa S."/>
            <person name="Yamada K."/>
            <person name="Nakamura Y."/>
            <person name="Ichinomiya M."/>
            <person name="Sato N."/>
            <person name="Blanc-Mathieu R."/>
            <person name="Endo H."/>
            <person name="Kuwata A."/>
            <person name="Ogata H."/>
        </authorList>
    </citation>
    <scope>NUCLEOTIDE SEQUENCE [LARGE SCALE GENOMIC DNA]</scope>
</reference>
<accession>A0A9W7BFU0</accession>
<protein>
    <submittedName>
        <fullName evidence="1">Uncharacterized protein</fullName>
    </submittedName>
</protein>
<dbReference type="Proteomes" id="UP001162640">
    <property type="component" value="Unassembled WGS sequence"/>
</dbReference>
<sequence>MPLSLVSTARALKKALTRSGANDSNSVWRQLPKEYLNLATEKVFKASAEEFGGMHVEIFSFFEIALDHMNGYEQQLMEGIVYLCDVASGADDEDSIDYSEFNIIIDVVEPKLPESMRVLRKRDNDEP</sequence>
<name>A0A9W7BFU0_9STRA</name>
<comment type="caution">
    <text evidence="1">The sequence shown here is derived from an EMBL/GenBank/DDBJ whole genome shotgun (WGS) entry which is preliminary data.</text>
</comment>
<proteinExistence type="predicted"/>